<keyword evidence="3" id="KW-1185">Reference proteome</keyword>
<evidence type="ECO:0000256" key="1">
    <source>
        <dbReference type="SAM" id="Phobius"/>
    </source>
</evidence>
<dbReference type="InterPro" id="IPR035287">
    <property type="entry name" value="DUF5362"/>
</dbReference>
<feature type="transmembrane region" description="Helical" evidence="1">
    <location>
        <begin position="28"/>
        <end position="53"/>
    </location>
</feature>
<dbReference type="Pfam" id="PF17319">
    <property type="entry name" value="DUF5362"/>
    <property type="match status" value="1"/>
</dbReference>
<keyword evidence="1" id="KW-0812">Transmembrane</keyword>
<evidence type="ECO:0000313" key="3">
    <source>
        <dbReference type="Proteomes" id="UP000245375"/>
    </source>
</evidence>
<protein>
    <recommendedName>
        <fullName evidence="4">DUF5362 domain-containing protein</fullName>
    </recommendedName>
</protein>
<accession>A0A2U2X4H9</accession>
<dbReference type="RefSeq" id="WP_109353009.1">
    <property type="nucleotide sequence ID" value="NZ_QFRI01000002.1"/>
</dbReference>
<reference evidence="2" key="1">
    <citation type="submission" date="2018-05" db="EMBL/GenBank/DDBJ databases">
        <title>Algibacter marinivivus sp. nov., isolated from sample around a algae.</title>
        <authorList>
            <person name="Zhong X."/>
        </authorList>
    </citation>
    <scope>NUCLEOTIDE SEQUENCE [LARGE SCALE GENOMIC DNA]</scope>
    <source>
        <strain evidence="2">ZY111</strain>
    </source>
</reference>
<proteinExistence type="predicted"/>
<sequence>MEEKSAFKSFELEVNNEIKGFLKEISKWAYFLSILGFVGIGLMVTGGIGVSFFTGMNQFGGDTAYGLGYSAGVGLFYILFALIYFFPLLYLFKFAKNMKSALKSDNNENFKSAFLNLKSHYKFIGIFTIAIIGLYVIILIGALGTSLF</sequence>
<reference evidence="2" key="2">
    <citation type="submission" date="2018-05" db="EMBL/GenBank/DDBJ databases">
        <authorList>
            <person name="Lanie J.A."/>
            <person name="Ng W.-L."/>
            <person name="Kazmierczak K.M."/>
            <person name="Andrzejewski T.M."/>
            <person name="Davidsen T.M."/>
            <person name="Wayne K.J."/>
            <person name="Tettelin H."/>
            <person name="Glass J.I."/>
            <person name="Rusch D."/>
            <person name="Podicherti R."/>
            <person name="Tsui H.-C.T."/>
            <person name="Winkler M.E."/>
        </authorList>
    </citation>
    <scope>NUCLEOTIDE SEQUENCE [LARGE SCALE GENOMIC DNA]</scope>
    <source>
        <strain evidence="2">ZY111</strain>
    </source>
</reference>
<dbReference type="Proteomes" id="UP000245375">
    <property type="component" value="Unassembled WGS sequence"/>
</dbReference>
<organism evidence="2 3">
    <name type="scientific">Algibacter marinivivus</name>
    <dbReference type="NCBI Taxonomy" id="2100723"/>
    <lineage>
        <taxon>Bacteria</taxon>
        <taxon>Pseudomonadati</taxon>
        <taxon>Bacteroidota</taxon>
        <taxon>Flavobacteriia</taxon>
        <taxon>Flavobacteriales</taxon>
        <taxon>Flavobacteriaceae</taxon>
        <taxon>Algibacter</taxon>
    </lineage>
</organism>
<dbReference type="AlphaFoldDB" id="A0A2U2X4H9"/>
<feature type="transmembrane region" description="Helical" evidence="1">
    <location>
        <begin position="73"/>
        <end position="92"/>
    </location>
</feature>
<keyword evidence="1" id="KW-1133">Transmembrane helix</keyword>
<dbReference type="EMBL" id="QFRI01000002">
    <property type="protein sequence ID" value="PWH82654.1"/>
    <property type="molecule type" value="Genomic_DNA"/>
</dbReference>
<evidence type="ECO:0000313" key="2">
    <source>
        <dbReference type="EMBL" id="PWH82654.1"/>
    </source>
</evidence>
<gene>
    <name evidence="2" type="ORF">DIS18_10475</name>
</gene>
<name>A0A2U2X4H9_9FLAO</name>
<dbReference type="OrthoDB" id="1121797at2"/>
<keyword evidence="1" id="KW-0472">Membrane</keyword>
<evidence type="ECO:0008006" key="4">
    <source>
        <dbReference type="Google" id="ProtNLM"/>
    </source>
</evidence>
<comment type="caution">
    <text evidence="2">The sequence shown here is derived from an EMBL/GenBank/DDBJ whole genome shotgun (WGS) entry which is preliminary data.</text>
</comment>
<feature type="transmembrane region" description="Helical" evidence="1">
    <location>
        <begin position="123"/>
        <end position="143"/>
    </location>
</feature>